<feature type="compositionally biased region" description="Basic and acidic residues" evidence="3">
    <location>
        <begin position="327"/>
        <end position="337"/>
    </location>
</feature>
<name>A0AAJ0M8J9_9PEZI</name>
<comment type="caution">
    <text evidence="5">The sequence shown here is derived from an EMBL/GenBank/DDBJ whole genome shotgun (WGS) entry which is preliminary data.</text>
</comment>
<dbReference type="InterPro" id="IPR036612">
    <property type="entry name" value="KH_dom_type_1_sf"/>
</dbReference>
<evidence type="ECO:0000313" key="5">
    <source>
        <dbReference type="EMBL" id="KAK3341486.1"/>
    </source>
</evidence>
<accession>A0AAJ0M8J9</accession>
<dbReference type="CDD" id="cd22455">
    <property type="entry name" value="KH-I_Rnc1_rpt1"/>
    <property type="match status" value="1"/>
</dbReference>
<gene>
    <name evidence="5" type="ORF">B0T25DRAFT_343605</name>
</gene>
<feature type="compositionally biased region" description="Basic and acidic residues" evidence="3">
    <location>
        <begin position="25"/>
        <end position="47"/>
    </location>
</feature>
<protein>
    <recommendedName>
        <fullName evidence="4">K Homology domain-containing protein</fullName>
    </recommendedName>
</protein>
<keyword evidence="1" id="KW-0677">Repeat</keyword>
<feature type="domain" description="K Homology" evidence="4">
    <location>
        <begin position="207"/>
        <end position="278"/>
    </location>
</feature>
<dbReference type="Gene3D" id="3.30.1370.10">
    <property type="entry name" value="K Homology domain, type 1"/>
    <property type="match status" value="3"/>
</dbReference>
<evidence type="ECO:0000256" key="3">
    <source>
        <dbReference type="SAM" id="MobiDB-lite"/>
    </source>
</evidence>
<dbReference type="EMBL" id="JAUIQD010000008">
    <property type="protein sequence ID" value="KAK3341486.1"/>
    <property type="molecule type" value="Genomic_DNA"/>
</dbReference>
<evidence type="ECO:0000313" key="6">
    <source>
        <dbReference type="Proteomes" id="UP001275084"/>
    </source>
</evidence>
<evidence type="ECO:0000259" key="4">
    <source>
        <dbReference type="SMART" id="SM00322"/>
    </source>
</evidence>
<dbReference type="PROSITE" id="PS50084">
    <property type="entry name" value="KH_TYPE_1"/>
    <property type="match status" value="3"/>
</dbReference>
<organism evidence="5 6">
    <name type="scientific">Lasiosphaeria hispida</name>
    <dbReference type="NCBI Taxonomy" id="260671"/>
    <lineage>
        <taxon>Eukaryota</taxon>
        <taxon>Fungi</taxon>
        <taxon>Dikarya</taxon>
        <taxon>Ascomycota</taxon>
        <taxon>Pezizomycotina</taxon>
        <taxon>Sordariomycetes</taxon>
        <taxon>Sordariomycetidae</taxon>
        <taxon>Sordariales</taxon>
        <taxon>Lasiosphaeriaceae</taxon>
        <taxon>Lasiosphaeria</taxon>
    </lineage>
</organism>
<feature type="region of interest" description="Disordered" evidence="3">
    <location>
        <begin position="375"/>
        <end position="411"/>
    </location>
</feature>
<proteinExistence type="predicted"/>
<reference evidence="5" key="2">
    <citation type="submission" date="2023-06" db="EMBL/GenBank/DDBJ databases">
        <authorList>
            <consortium name="Lawrence Berkeley National Laboratory"/>
            <person name="Haridas S."/>
            <person name="Hensen N."/>
            <person name="Bonometti L."/>
            <person name="Westerberg I."/>
            <person name="Brannstrom I.O."/>
            <person name="Guillou S."/>
            <person name="Cros-Aarteil S."/>
            <person name="Calhoun S."/>
            <person name="Kuo A."/>
            <person name="Mondo S."/>
            <person name="Pangilinan J."/>
            <person name="Riley R."/>
            <person name="Labutti K."/>
            <person name="Andreopoulos B."/>
            <person name="Lipzen A."/>
            <person name="Chen C."/>
            <person name="Yanf M."/>
            <person name="Daum C."/>
            <person name="Ng V."/>
            <person name="Clum A."/>
            <person name="Steindorff A."/>
            <person name="Ohm R."/>
            <person name="Martin F."/>
            <person name="Silar P."/>
            <person name="Natvig D."/>
            <person name="Lalanne C."/>
            <person name="Gautier V."/>
            <person name="Ament-Velasquez S.L."/>
            <person name="Kruys A."/>
            <person name="Hutchinson M.I."/>
            <person name="Powell A.J."/>
            <person name="Barry K."/>
            <person name="Miller A.N."/>
            <person name="Grigoriev I.V."/>
            <person name="Debuchy R."/>
            <person name="Gladieux P."/>
            <person name="Thoren M.H."/>
            <person name="Johannesson H."/>
        </authorList>
    </citation>
    <scope>NUCLEOTIDE SEQUENCE</scope>
    <source>
        <strain evidence="5">CBS 955.72</strain>
    </source>
</reference>
<keyword evidence="6" id="KW-1185">Reference proteome</keyword>
<feature type="compositionally biased region" description="Low complexity" evidence="3">
    <location>
        <begin position="390"/>
        <end position="411"/>
    </location>
</feature>
<reference evidence="5" key="1">
    <citation type="journal article" date="2023" name="Mol. Phylogenet. Evol.">
        <title>Genome-scale phylogeny and comparative genomics of the fungal order Sordariales.</title>
        <authorList>
            <person name="Hensen N."/>
            <person name="Bonometti L."/>
            <person name="Westerberg I."/>
            <person name="Brannstrom I.O."/>
            <person name="Guillou S."/>
            <person name="Cros-Aarteil S."/>
            <person name="Calhoun S."/>
            <person name="Haridas S."/>
            <person name="Kuo A."/>
            <person name="Mondo S."/>
            <person name="Pangilinan J."/>
            <person name="Riley R."/>
            <person name="LaButti K."/>
            <person name="Andreopoulos B."/>
            <person name="Lipzen A."/>
            <person name="Chen C."/>
            <person name="Yan M."/>
            <person name="Daum C."/>
            <person name="Ng V."/>
            <person name="Clum A."/>
            <person name="Steindorff A."/>
            <person name="Ohm R.A."/>
            <person name="Martin F."/>
            <person name="Silar P."/>
            <person name="Natvig D.O."/>
            <person name="Lalanne C."/>
            <person name="Gautier V."/>
            <person name="Ament-Velasquez S.L."/>
            <person name="Kruys A."/>
            <person name="Hutchinson M.I."/>
            <person name="Powell A.J."/>
            <person name="Barry K."/>
            <person name="Miller A.N."/>
            <person name="Grigoriev I.V."/>
            <person name="Debuchy R."/>
            <person name="Gladieux P."/>
            <person name="Hiltunen Thoren M."/>
            <person name="Johannesson H."/>
        </authorList>
    </citation>
    <scope>NUCLEOTIDE SEQUENCE</scope>
    <source>
        <strain evidence="5">CBS 955.72</strain>
    </source>
</reference>
<dbReference type="CDD" id="cd22439">
    <property type="entry name" value="KH-I_PCBP_rpt3"/>
    <property type="match status" value="1"/>
</dbReference>
<feature type="compositionally biased region" description="Low complexity" evidence="3">
    <location>
        <begin position="349"/>
        <end position="359"/>
    </location>
</feature>
<dbReference type="GO" id="GO:0003723">
    <property type="term" value="F:RNA binding"/>
    <property type="evidence" value="ECO:0007669"/>
    <property type="project" value="UniProtKB-UniRule"/>
</dbReference>
<dbReference type="CDD" id="cd22456">
    <property type="entry name" value="KH-I_Rnc1_rpt2"/>
    <property type="match status" value="1"/>
</dbReference>
<dbReference type="PANTHER" id="PTHR10288">
    <property type="entry name" value="KH DOMAIN CONTAINING RNA BINDING PROTEIN"/>
    <property type="match status" value="1"/>
</dbReference>
<keyword evidence="2" id="KW-0694">RNA-binding</keyword>
<evidence type="ECO:0000256" key="1">
    <source>
        <dbReference type="ARBA" id="ARBA00022737"/>
    </source>
</evidence>
<dbReference type="Proteomes" id="UP001275084">
    <property type="component" value="Unassembled WGS sequence"/>
</dbReference>
<dbReference type="Pfam" id="PF00013">
    <property type="entry name" value="KH_1"/>
    <property type="match status" value="3"/>
</dbReference>
<feature type="domain" description="K Homology" evidence="4">
    <location>
        <begin position="413"/>
        <end position="483"/>
    </location>
</feature>
<feature type="domain" description="K Homology" evidence="4">
    <location>
        <begin position="124"/>
        <end position="194"/>
    </location>
</feature>
<dbReference type="SUPFAM" id="SSF54791">
    <property type="entry name" value="Eukaryotic type KH-domain (KH-domain type I)"/>
    <property type="match status" value="3"/>
</dbReference>
<evidence type="ECO:0000256" key="2">
    <source>
        <dbReference type="PROSITE-ProRule" id="PRU00117"/>
    </source>
</evidence>
<dbReference type="AlphaFoldDB" id="A0AAJ0M8J9"/>
<feature type="compositionally biased region" description="Basic and acidic residues" evidence="3">
    <location>
        <begin position="73"/>
        <end position="83"/>
    </location>
</feature>
<dbReference type="InterPro" id="IPR004088">
    <property type="entry name" value="KH_dom_type_1"/>
</dbReference>
<feature type="region of interest" description="Disordered" evidence="3">
    <location>
        <begin position="315"/>
        <end position="359"/>
    </location>
</feature>
<feature type="region of interest" description="Disordered" evidence="3">
    <location>
        <begin position="1"/>
        <end position="91"/>
    </location>
</feature>
<feature type="compositionally biased region" description="Low complexity" evidence="3">
    <location>
        <begin position="53"/>
        <end position="66"/>
    </location>
</feature>
<dbReference type="SMART" id="SM00322">
    <property type="entry name" value="KH"/>
    <property type="match status" value="3"/>
</dbReference>
<sequence>MSASPQPTHSAKRPLEETSSPSRNDQPDAKRPALDKILREEEPKKAATESNGTSAPAPAATTAPDANGTSKTNGEKPEVKDAQGDTVVPDAPENKAIAGTAAGALAQAQAANAPSSTATHDETAWIHVRAVISSPEAATIIGKGGENVSKIRLSSGAKCTVSDYQKGAVERILTVSGVVDAVAKAFGLIIRTLNNEPLEEPSNAHSKTYPLRLLVPHVLIGSIIGKGGARIKEIQEASGARLNASDSCLPLSTERSLVVMGVADAVHIATYYVGSTLLEQLNERFGGPAASAYATRSGGPAGAVPGGMQVIPYVPQPAGGNYGNREQYNRGRPDPRSHHMPPNNPYPPQYAAHPHQSQPAAAIPMHYGAQAAGGYGAAPAPHMQPHHAAHAGPQQPHAGPHGQPMPGAALPGAPLTQQIYIPNDMVGAIIGKGGQKINEIRQISGSVIKINEPQDNSNERLVTITGTEECNRMALYMLYSRLGELNDHYHKIPQSQH</sequence>
<dbReference type="InterPro" id="IPR004087">
    <property type="entry name" value="KH_dom"/>
</dbReference>